<organism evidence="13 14">
    <name type="scientific">Forsythia ovata</name>
    <dbReference type="NCBI Taxonomy" id="205694"/>
    <lineage>
        <taxon>Eukaryota</taxon>
        <taxon>Viridiplantae</taxon>
        <taxon>Streptophyta</taxon>
        <taxon>Embryophyta</taxon>
        <taxon>Tracheophyta</taxon>
        <taxon>Spermatophyta</taxon>
        <taxon>Magnoliopsida</taxon>
        <taxon>eudicotyledons</taxon>
        <taxon>Gunneridae</taxon>
        <taxon>Pentapetalae</taxon>
        <taxon>asterids</taxon>
        <taxon>lamiids</taxon>
        <taxon>Lamiales</taxon>
        <taxon>Oleaceae</taxon>
        <taxon>Forsythieae</taxon>
        <taxon>Forsythia</taxon>
    </lineage>
</organism>
<evidence type="ECO:0000313" key="13">
    <source>
        <dbReference type="EMBL" id="KAL2559947.1"/>
    </source>
</evidence>
<proteinExistence type="predicted"/>
<evidence type="ECO:0000256" key="1">
    <source>
        <dbReference type="ARBA" id="ARBA00004123"/>
    </source>
</evidence>
<dbReference type="Proteomes" id="UP001604277">
    <property type="component" value="Unassembled WGS sequence"/>
</dbReference>
<sequence length="563" mass="61356">MEWNTKWDWENFVMYGSKASESPKKVQLADWMIMDDGEIDAGSFNLSGGGGNSGGSGSEVGHGSSAKSSISASTDSLPKDGMKTPNFRFEAFQGSAGDFSNKIGSTRNEVSGTSLLETSVGSAEPPIGLKLGKRMYFENSSAGSSVKSASFNVVPTSSTSITKKTKSSVPNGPIPRCQVEGCNIDLSAAKDYHRKHRVCDSHSKCPKVIVGGLERRFCQQCSRFHGVSEFDEKKRSCRRRLSDHNARRRKPQQETIQFNSGRLSSPFYDGRQQMNFFLNNAPLVHSRTATNSTCGSTCSSKFTLTKVFPSKPEKAGGLDGQVHMTGIQPPHTISMHDNVSNGSTSEVLNPGLKGSIFSSHLDAAPEYRCALSLLSSNSWGSCEPESIMLNNPINESGTSMPQPVMHAIPEGLPLASAEFWQTAQQPTHPRVQALPQNGTFQEIQLFKAPVSYYGHMNNFDWSSIVFGEIPSFLSQDYRPRRRERLSKVVSALQSRPDISPILVLLFFCIPDGFPPVASVAVLVVSFSYFLQVVAAQEGFSRYEGMVSRAMITTILGSISGCKT</sequence>
<evidence type="ECO:0000313" key="14">
    <source>
        <dbReference type="Proteomes" id="UP001604277"/>
    </source>
</evidence>
<evidence type="ECO:0000259" key="12">
    <source>
        <dbReference type="PROSITE" id="PS51141"/>
    </source>
</evidence>
<dbReference type="EMBL" id="JBFOLJ010000001">
    <property type="protein sequence ID" value="KAL2559947.1"/>
    <property type="molecule type" value="Genomic_DNA"/>
</dbReference>
<dbReference type="InterPro" id="IPR044817">
    <property type="entry name" value="SBP-like"/>
</dbReference>
<dbReference type="PANTHER" id="PTHR31251">
    <property type="entry name" value="SQUAMOSA PROMOTER-BINDING-LIKE PROTEIN 4"/>
    <property type="match status" value="1"/>
</dbReference>
<keyword evidence="8" id="KW-0539">Nucleus</keyword>
<keyword evidence="5" id="KW-0805">Transcription regulation</keyword>
<keyword evidence="3 10" id="KW-0863">Zinc-finger</keyword>
<dbReference type="SUPFAM" id="SSF103612">
    <property type="entry name" value="SBT domain"/>
    <property type="match status" value="1"/>
</dbReference>
<evidence type="ECO:0000256" key="8">
    <source>
        <dbReference type="ARBA" id="ARBA00023242"/>
    </source>
</evidence>
<keyword evidence="6" id="KW-0238">DNA-binding</keyword>
<keyword evidence="4" id="KW-0862">Zinc</keyword>
<dbReference type="InterPro" id="IPR004333">
    <property type="entry name" value="SBP_dom"/>
</dbReference>
<dbReference type="PROSITE" id="PS51141">
    <property type="entry name" value="ZF_SBP"/>
    <property type="match status" value="1"/>
</dbReference>
<keyword evidence="14" id="KW-1185">Reference proteome</keyword>
<evidence type="ECO:0000256" key="5">
    <source>
        <dbReference type="ARBA" id="ARBA00023015"/>
    </source>
</evidence>
<feature type="compositionally biased region" description="Low complexity" evidence="11">
    <location>
        <begin position="61"/>
        <end position="76"/>
    </location>
</feature>
<dbReference type="PANTHER" id="PTHR31251:SF74">
    <property type="entry name" value="SQUAMOSA PROMOTER-BINDING-LIKE PROTEIN 2"/>
    <property type="match status" value="1"/>
</dbReference>
<evidence type="ECO:0000256" key="7">
    <source>
        <dbReference type="ARBA" id="ARBA00023163"/>
    </source>
</evidence>
<comment type="caution">
    <text evidence="13">The sequence shown here is derived from an EMBL/GenBank/DDBJ whole genome shotgun (WGS) entry which is preliminary data.</text>
</comment>
<comment type="subcellular location">
    <subcellularLocation>
        <location evidence="1">Nucleus</location>
    </subcellularLocation>
</comment>
<evidence type="ECO:0000256" key="6">
    <source>
        <dbReference type="ARBA" id="ARBA00023125"/>
    </source>
</evidence>
<evidence type="ECO:0000256" key="4">
    <source>
        <dbReference type="ARBA" id="ARBA00022833"/>
    </source>
</evidence>
<dbReference type="GO" id="GO:0003677">
    <property type="term" value="F:DNA binding"/>
    <property type="evidence" value="ECO:0007669"/>
    <property type="project" value="UniProtKB-KW"/>
</dbReference>
<dbReference type="GO" id="GO:0005634">
    <property type="term" value="C:nucleus"/>
    <property type="evidence" value="ECO:0007669"/>
    <property type="project" value="UniProtKB-SubCell"/>
</dbReference>
<feature type="domain" description="SBP-type" evidence="12">
    <location>
        <begin position="174"/>
        <end position="251"/>
    </location>
</feature>
<gene>
    <name evidence="13" type="ORF">Fot_04686</name>
</gene>
<dbReference type="Pfam" id="PF03110">
    <property type="entry name" value="SBP"/>
    <property type="match status" value="1"/>
</dbReference>
<evidence type="ECO:0000256" key="11">
    <source>
        <dbReference type="SAM" id="MobiDB-lite"/>
    </source>
</evidence>
<protein>
    <submittedName>
        <fullName evidence="13">Squamosa promoter-binding-like protein 2</fullName>
    </submittedName>
</protein>
<feature type="compositionally biased region" description="Gly residues" evidence="11">
    <location>
        <begin position="47"/>
        <end position="60"/>
    </location>
</feature>
<comment type="function">
    <text evidence="9">Probable transcriptional factor. Binds to the promoter of the SQUAMOSA gene.</text>
</comment>
<accession>A0ABD1XD93</accession>
<dbReference type="FunFam" id="4.10.1100.10:FF:000001">
    <property type="entry name" value="Squamosa promoter-binding-like protein 14"/>
    <property type="match status" value="1"/>
</dbReference>
<evidence type="ECO:0000256" key="9">
    <source>
        <dbReference type="ARBA" id="ARBA00056472"/>
    </source>
</evidence>
<evidence type="ECO:0000256" key="10">
    <source>
        <dbReference type="PROSITE-ProRule" id="PRU00470"/>
    </source>
</evidence>
<keyword evidence="7" id="KW-0804">Transcription</keyword>
<evidence type="ECO:0000256" key="2">
    <source>
        <dbReference type="ARBA" id="ARBA00022723"/>
    </source>
</evidence>
<dbReference type="Gene3D" id="4.10.1100.10">
    <property type="entry name" value="Transcription factor, SBP-box domain"/>
    <property type="match status" value="1"/>
</dbReference>
<feature type="region of interest" description="Disordered" evidence="11">
    <location>
        <begin position="44"/>
        <end position="83"/>
    </location>
</feature>
<keyword evidence="2" id="KW-0479">Metal-binding</keyword>
<reference evidence="14" key="1">
    <citation type="submission" date="2024-07" db="EMBL/GenBank/DDBJ databases">
        <title>Two chromosome-level genome assemblies of Korean endemic species Abeliophyllum distichum and Forsythia ovata (Oleaceae).</title>
        <authorList>
            <person name="Jang H."/>
        </authorList>
    </citation>
    <scope>NUCLEOTIDE SEQUENCE [LARGE SCALE GENOMIC DNA]</scope>
</reference>
<dbReference type="GO" id="GO:0008270">
    <property type="term" value="F:zinc ion binding"/>
    <property type="evidence" value="ECO:0007669"/>
    <property type="project" value="UniProtKB-KW"/>
</dbReference>
<evidence type="ECO:0000256" key="3">
    <source>
        <dbReference type="ARBA" id="ARBA00022771"/>
    </source>
</evidence>
<dbReference type="InterPro" id="IPR036893">
    <property type="entry name" value="SBP_sf"/>
</dbReference>
<name>A0ABD1XD93_9LAMI</name>
<dbReference type="AlphaFoldDB" id="A0ABD1XD93"/>